<dbReference type="Gene3D" id="3.90.180.10">
    <property type="entry name" value="Medium-chain alcohol dehydrogenases, catalytic domain"/>
    <property type="match status" value="1"/>
</dbReference>
<dbReference type="Pfam" id="PF00107">
    <property type="entry name" value="ADH_zinc_N"/>
    <property type="match status" value="1"/>
</dbReference>
<dbReference type="EMBL" id="CP034438">
    <property type="protein sequence ID" value="AZN30010.1"/>
    <property type="molecule type" value="Genomic_DNA"/>
</dbReference>
<dbReference type="PANTHER" id="PTHR43401">
    <property type="entry name" value="L-THREONINE 3-DEHYDROGENASE"/>
    <property type="match status" value="1"/>
</dbReference>
<keyword evidence="4" id="KW-0560">Oxidoreductase</keyword>
<evidence type="ECO:0000313" key="8">
    <source>
        <dbReference type="Proteomes" id="UP000270021"/>
    </source>
</evidence>
<dbReference type="SMART" id="SM00829">
    <property type="entry name" value="PKS_ER"/>
    <property type="match status" value="1"/>
</dbReference>
<dbReference type="SUPFAM" id="SSF50129">
    <property type="entry name" value="GroES-like"/>
    <property type="match status" value="1"/>
</dbReference>
<feature type="domain" description="Enoyl reductase (ER)" evidence="6">
    <location>
        <begin position="8"/>
        <end position="343"/>
    </location>
</feature>
<evidence type="ECO:0000313" key="7">
    <source>
        <dbReference type="EMBL" id="AZN30010.1"/>
    </source>
</evidence>
<dbReference type="GO" id="GO:0016491">
    <property type="term" value="F:oxidoreductase activity"/>
    <property type="evidence" value="ECO:0007669"/>
    <property type="project" value="UniProtKB-KW"/>
</dbReference>
<dbReference type="SUPFAM" id="SSF51735">
    <property type="entry name" value="NAD(P)-binding Rossmann-fold domains"/>
    <property type="match status" value="1"/>
</dbReference>
<dbReference type="PANTHER" id="PTHR43401:SF2">
    <property type="entry name" value="L-THREONINE 3-DEHYDROGENASE"/>
    <property type="match status" value="1"/>
</dbReference>
<dbReference type="OrthoDB" id="9797931at2"/>
<evidence type="ECO:0000256" key="4">
    <source>
        <dbReference type="ARBA" id="ARBA00023002"/>
    </source>
</evidence>
<comment type="similarity">
    <text evidence="5">Belongs to the zinc-containing alcohol dehydrogenase family.</text>
</comment>
<dbReference type="Gene3D" id="3.40.50.720">
    <property type="entry name" value="NAD(P)-binding Rossmann-like Domain"/>
    <property type="match status" value="1"/>
</dbReference>
<dbReference type="InterPro" id="IPR036291">
    <property type="entry name" value="NAD(P)-bd_dom_sf"/>
</dbReference>
<keyword evidence="3 5" id="KW-0862">Zinc</keyword>
<gene>
    <name evidence="7" type="ORF">EJO69_06575</name>
</gene>
<reference evidence="7 8" key="1">
    <citation type="submission" date="2018-12" db="EMBL/GenBank/DDBJ databases">
        <title>Complete genome sequence of Flaviflexus salsibiostraticola KCTC 33148.</title>
        <authorList>
            <person name="Bae J.-W."/>
        </authorList>
    </citation>
    <scope>NUCLEOTIDE SEQUENCE [LARGE SCALE GENOMIC DNA]</scope>
    <source>
        <strain evidence="7 8">KCTC 33148</strain>
    </source>
</reference>
<dbReference type="InterPro" id="IPR013154">
    <property type="entry name" value="ADH-like_N"/>
</dbReference>
<evidence type="ECO:0000256" key="5">
    <source>
        <dbReference type="RuleBase" id="RU361277"/>
    </source>
</evidence>
<evidence type="ECO:0000256" key="1">
    <source>
        <dbReference type="ARBA" id="ARBA00001947"/>
    </source>
</evidence>
<dbReference type="InterPro" id="IPR020843">
    <property type="entry name" value="ER"/>
</dbReference>
<evidence type="ECO:0000259" key="6">
    <source>
        <dbReference type="SMART" id="SM00829"/>
    </source>
</evidence>
<dbReference type="InterPro" id="IPR011032">
    <property type="entry name" value="GroES-like_sf"/>
</dbReference>
<dbReference type="RefSeq" id="WP_126040387.1">
    <property type="nucleotide sequence ID" value="NZ_CP034438.1"/>
</dbReference>
<proteinExistence type="inferred from homology"/>
<dbReference type="GO" id="GO:0008270">
    <property type="term" value="F:zinc ion binding"/>
    <property type="evidence" value="ECO:0007669"/>
    <property type="project" value="InterPro"/>
</dbReference>
<dbReference type="KEGG" id="fsl:EJO69_06575"/>
<dbReference type="AlphaFoldDB" id="A0A3S8Z917"/>
<name>A0A3S8Z917_9ACTO</name>
<dbReference type="InterPro" id="IPR050129">
    <property type="entry name" value="Zn_alcohol_dh"/>
</dbReference>
<comment type="cofactor">
    <cofactor evidence="1 5">
        <name>Zn(2+)</name>
        <dbReference type="ChEBI" id="CHEBI:29105"/>
    </cofactor>
</comment>
<evidence type="ECO:0000256" key="2">
    <source>
        <dbReference type="ARBA" id="ARBA00022723"/>
    </source>
</evidence>
<dbReference type="Proteomes" id="UP000270021">
    <property type="component" value="Chromosome"/>
</dbReference>
<protein>
    <submittedName>
        <fullName evidence="7">Alcohol dehydrogenase</fullName>
    </submittedName>
</protein>
<dbReference type="InterPro" id="IPR013149">
    <property type="entry name" value="ADH-like_C"/>
</dbReference>
<dbReference type="InterPro" id="IPR002328">
    <property type="entry name" value="ADH_Zn_CS"/>
</dbReference>
<sequence>MKAAVFAGPGKLELRDIDKPVAGEGEIVLKVGANTVCGTDGRILRGEKSKGIDVGVVLGHEIAGYVSEVGAGVEGFEVGDLVGVLPTVPCLACFYCVRGSEHLCTDSKIFGYRINGGLAEYVLIPREAMERGGVYRAAPHLTPAEVALAEPLGCVLNGAENYRTEVGDTVLIQGAGPIGLLHAQVNRLLGAEKVIVSDPSESRRAVAESMGATHTVNPLEQDLTEFVQGLTEGRGADVVIICIGRGELVNQALQAARKGGRVNAFAGFSKDALAEIDPNLVHYGELIVTGASNAGRASHEKALQLIGAGLIDVKSLHTHTYSLDDVVAGIEFAQSGEGIKVAIIPD</sequence>
<keyword evidence="2 5" id="KW-0479">Metal-binding</keyword>
<accession>A0A3S8Z917</accession>
<evidence type="ECO:0000256" key="3">
    <source>
        <dbReference type="ARBA" id="ARBA00022833"/>
    </source>
</evidence>
<dbReference type="Pfam" id="PF08240">
    <property type="entry name" value="ADH_N"/>
    <property type="match status" value="1"/>
</dbReference>
<keyword evidence="8" id="KW-1185">Reference proteome</keyword>
<organism evidence="7 8">
    <name type="scientific">Flaviflexus salsibiostraticola</name>
    <dbReference type="NCBI Taxonomy" id="1282737"/>
    <lineage>
        <taxon>Bacteria</taxon>
        <taxon>Bacillati</taxon>
        <taxon>Actinomycetota</taxon>
        <taxon>Actinomycetes</taxon>
        <taxon>Actinomycetales</taxon>
        <taxon>Actinomycetaceae</taxon>
        <taxon>Flaviflexus</taxon>
    </lineage>
</organism>
<dbReference type="PROSITE" id="PS00059">
    <property type="entry name" value="ADH_ZINC"/>
    <property type="match status" value="1"/>
</dbReference>